<feature type="active site" description="Nucleophile" evidence="9">
    <location>
        <position position="31"/>
    </location>
</feature>
<keyword evidence="3" id="KW-0813">Transport</keyword>
<feature type="domain" description="Thioredoxin" evidence="11">
    <location>
        <begin position="1"/>
        <end position="101"/>
    </location>
</feature>
<dbReference type="PIRSF" id="PIRSF000077">
    <property type="entry name" value="Thioredoxin"/>
    <property type="match status" value="1"/>
</dbReference>
<evidence type="ECO:0000256" key="3">
    <source>
        <dbReference type="ARBA" id="ARBA00022448"/>
    </source>
</evidence>
<dbReference type="AlphaFoldDB" id="A0A1T4V9V3"/>
<feature type="active site" description="Nucleophile" evidence="9">
    <location>
        <position position="34"/>
    </location>
</feature>
<evidence type="ECO:0000256" key="10">
    <source>
        <dbReference type="PIRSR" id="PIRSR000077-4"/>
    </source>
</evidence>
<dbReference type="OrthoDB" id="9790390at2"/>
<feature type="disulfide bond" description="Redox-active" evidence="10">
    <location>
        <begin position="31"/>
        <end position="34"/>
    </location>
</feature>
<dbReference type="RefSeq" id="WP_078765424.1">
    <property type="nucleotide sequence ID" value="NZ_FUXZ01000003.1"/>
</dbReference>
<evidence type="ECO:0000256" key="5">
    <source>
        <dbReference type="ARBA" id="ARBA00023157"/>
    </source>
</evidence>
<dbReference type="CDD" id="cd02947">
    <property type="entry name" value="TRX_family"/>
    <property type="match status" value="1"/>
</dbReference>
<dbReference type="GO" id="GO:0005737">
    <property type="term" value="C:cytoplasm"/>
    <property type="evidence" value="ECO:0007669"/>
    <property type="project" value="TreeGrafter"/>
</dbReference>
<dbReference type="GO" id="GO:0015035">
    <property type="term" value="F:protein-disulfide reductase activity"/>
    <property type="evidence" value="ECO:0007669"/>
    <property type="project" value="UniProtKB-UniRule"/>
</dbReference>
<dbReference type="EMBL" id="FUXZ01000003">
    <property type="protein sequence ID" value="SKA61713.1"/>
    <property type="molecule type" value="Genomic_DNA"/>
</dbReference>
<evidence type="ECO:0000259" key="11">
    <source>
        <dbReference type="PROSITE" id="PS51352"/>
    </source>
</evidence>
<evidence type="ECO:0000313" key="13">
    <source>
        <dbReference type="Proteomes" id="UP000190814"/>
    </source>
</evidence>
<dbReference type="NCBIfam" id="TIGR01068">
    <property type="entry name" value="thioredoxin"/>
    <property type="match status" value="1"/>
</dbReference>
<dbReference type="InterPro" id="IPR005746">
    <property type="entry name" value="Thioredoxin"/>
</dbReference>
<dbReference type="Proteomes" id="UP000190814">
    <property type="component" value="Unassembled WGS sequence"/>
</dbReference>
<evidence type="ECO:0000256" key="4">
    <source>
        <dbReference type="ARBA" id="ARBA00022982"/>
    </source>
</evidence>
<dbReference type="InterPro" id="IPR017937">
    <property type="entry name" value="Thioredoxin_CS"/>
</dbReference>
<evidence type="ECO:0000256" key="6">
    <source>
        <dbReference type="ARBA" id="ARBA00023284"/>
    </source>
</evidence>
<dbReference type="InterPro" id="IPR013766">
    <property type="entry name" value="Thioredoxin_domain"/>
</dbReference>
<comment type="similarity">
    <text evidence="1 8">Belongs to the thioredoxin family.</text>
</comment>
<reference evidence="12 13" key="1">
    <citation type="submission" date="2017-02" db="EMBL/GenBank/DDBJ databases">
        <authorList>
            <person name="Peterson S.W."/>
        </authorList>
    </citation>
    <scope>NUCLEOTIDE SEQUENCE [LARGE SCALE GENOMIC DNA]</scope>
    <source>
        <strain evidence="12 13">ATCC 35992</strain>
    </source>
</reference>
<dbReference type="PROSITE" id="PS51352">
    <property type="entry name" value="THIOREDOXIN_2"/>
    <property type="match status" value="1"/>
</dbReference>
<keyword evidence="5 10" id="KW-1015">Disulfide bond</keyword>
<evidence type="ECO:0000313" key="12">
    <source>
        <dbReference type="EMBL" id="SKA61713.1"/>
    </source>
</evidence>
<dbReference type="FunFam" id="3.40.30.10:FF:000001">
    <property type="entry name" value="Thioredoxin"/>
    <property type="match status" value="1"/>
</dbReference>
<feature type="site" description="Contributes to redox potential value" evidence="9">
    <location>
        <position position="32"/>
    </location>
</feature>
<proteinExistence type="inferred from homology"/>
<dbReference type="Gene3D" id="3.40.30.10">
    <property type="entry name" value="Glutaredoxin"/>
    <property type="match status" value="1"/>
</dbReference>
<evidence type="ECO:0000256" key="7">
    <source>
        <dbReference type="NCBIfam" id="TIGR01068"/>
    </source>
</evidence>
<dbReference type="PANTHER" id="PTHR45663">
    <property type="entry name" value="GEO12009P1"/>
    <property type="match status" value="1"/>
</dbReference>
<feature type="site" description="Contributes to redox potential value" evidence="9">
    <location>
        <position position="33"/>
    </location>
</feature>
<keyword evidence="4" id="KW-0249">Electron transport</keyword>
<keyword evidence="6 10" id="KW-0676">Redox-active center</keyword>
<protein>
    <recommendedName>
        <fullName evidence="2 7">Thioredoxin</fullName>
    </recommendedName>
</protein>
<dbReference type="SUPFAM" id="SSF52833">
    <property type="entry name" value="Thioredoxin-like"/>
    <property type="match status" value="1"/>
</dbReference>
<accession>A0A1T4V9V3</accession>
<organism evidence="12 13">
    <name type="scientific">Eubacterium uniforme</name>
    <dbReference type="NCBI Taxonomy" id="39495"/>
    <lineage>
        <taxon>Bacteria</taxon>
        <taxon>Bacillati</taxon>
        <taxon>Bacillota</taxon>
        <taxon>Clostridia</taxon>
        <taxon>Eubacteriales</taxon>
        <taxon>Eubacteriaceae</taxon>
        <taxon>Eubacterium</taxon>
    </lineage>
</organism>
<gene>
    <name evidence="12" type="ORF">SAMN02745111_00535</name>
</gene>
<evidence type="ECO:0000256" key="1">
    <source>
        <dbReference type="ARBA" id="ARBA00008987"/>
    </source>
</evidence>
<feature type="site" description="Deprotonates C-terminal active site Cys" evidence="9">
    <location>
        <position position="25"/>
    </location>
</feature>
<dbReference type="Pfam" id="PF00085">
    <property type="entry name" value="Thioredoxin"/>
    <property type="match status" value="1"/>
</dbReference>
<dbReference type="PROSITE" id="PS00194">
    <property type="entry name" value="THIOREDOXIN_1"/>
    <property type="match status" value="1"/>
</dbReference>
<dbReference type="PRINTS" id="PR00421">
    <property type="entry name" value="THIOREDOXIN"/>
</dbReference>
<dbReference type="InterPro" id="IPR036249">
    <property type="entry name" value="Thioredoxin-like_sf"/>
</dbReference>
<dbReference type="STRING" id="39495.SAMN02745111_00535"/>
<sequence>MAVVKVDKTNFDEVVLNNDKPVIVDFWASWCGPCKMLSPVMEEVAAENDTFVVASLNVDDSMDIAQEYAITNIPCLVVFKDGAEVNRSIGVISKEEIVALV</sequence>
<evidence type="ECO:0000256" key="8">
    <source>
        <dbReference type="PIRNR" id="PIRNR000077"/>
    </source>
</evidence>
<evidence type="ECO:0000256" key="2">
    <source>
        <dbReference type="ARBA" id="ARBA00020570"/>
    </source>
</evidence>
<name>A0A1T4V9V3_9FIRM</name>
<dbReference type="PANTHER" id="PTHR45663:SF11">
    <property type="entry name" value="GEO12009P1"/>
    <property type="match status" value="1"/>
</dbReference>
<evidence type="ECO:0000256" key="9">
    <source>
        <dbReference type="PIRSR" id="PIRSR000077-1"/>
    </source>
</evidence>
<keyword evidence="13" id="KW-1185">Reference proteome</keyword>